<evidence type="ECO:0000256" key="6">
    <source>
        <dbReference type="SAM" id="Coils"/>
    </source>
</evidence>
<feature type="transmembrane region" description="Helical" evidence="7">
    <location>
        <begin position="233"/>
        <end position="253"/>
    </location>
</feature>
<dbReference type="InterPro" id="IPR014284">
    <property type="entry name" value="RNA_pol_sigma-70_dom"/>
</dbReference>
<dbReference type="Pfam" id="PF08281">
    <property type="entry name" value="Sigma70_r4_2"/>
    <property type="match status" value="1"/>
</dbReference>
<dbReference type="InterPro" id="IPR013325">
    <property type="entry name" value="RNA_pol_sigma_r2"/>
</dbReference>
<evidence type="ECO:0000313" key="10">
    <source>
        <dbReference type="EMBL" id="QJW97986.1"/>
    </source>
</evidence>
<feature type="coiled-coil region" evidence="6">
    <location>
        <begin position="306"/>
        <end position="357"/>
    </location>
</feature>
<evidence type="ECO:0000256" key="4">
    <source>
        <dbReference type="ARBA" id="ARBA00023125"/>
    </source>
</evidence>
<dbReference type="InterPro" id="IPR013324">
    <property type="entry name" value="RNA_pol_sigma_r3/r4-like"/>
</dbReference>
<dbReference type="KEGG" id="ftj:FTUN_5566"/>
<dbReference type="Pfam" id="PF04542">
    <property type="entry name" value="Sigma70_r2"/>
    <property type="match status" value="1"/>
</dbReference>
<dbReference type="Gene3D" id="1.10.10.10">
    <property type="entry name" value="Winged helix-like DNA-binding domain superfamily/Winged helix DNA-binding domain"/>
    <property type="match status" value="1"/>
</dbReference>
<protein>
    <submittedName>
        <fullName evidence="10">Uncharacterized protein</fullName>
    </submittedName>
</protein>
<evidence type="ECO:0000256" key="1">
    <source>
        <dbReference type="ARBA" id="ARBA00010641"/>
    </source>
</evidence>
<evidence type="ECO:0000259" key="9">
    <source>
        <dbReference type="Pfam" id="PF08281"/>
    </source>
</evidence>
<dbReference type="GO" id="GO:0006352">
    <property type="term" value="P:DNA-templated transcription initiation"/>
    <property type="evidence" value="ECO:0007669"/>
    <property type="project" value="InterPro"/>
</dbReference>
<evidence type="ECO:0000256" key="2">
    <source>
        <dbReference type="ARBA" id="ARBA00023015"/>
    </source>
</evidence>
<dbReference type="SUPFAM" id="SSF88659">
    <property type="entry name" value="Sigma3 and sigma4 domains of RNA polymerase sigma factors"/>
    <property type="match status" value="1"/>
</dbReference>
<gene>
    <name evidence="10" type="ORF">FTUN_5566</name>
</gene>
<evidence type="ECO:0000313" key="11">
    <source>
        <dbReference type="Proteomes" id="UP000503447"/>
    </source>
</evidence>
<dbReference type="GO" id="GO:0003677">
    <property type="term" value="F:DNA binding"/>
    <property type="evidence" value="ECO:0007669"/>
    <property type="project" value="UniProtKB-KW"/>
</dbReference>
<keyword evidence="3" id="KW-0731">Sigma factor</keyword>
<sequence>MPRAKFSCTRGADSGQYGGMNRVLNRLCDQLTDVRSVPDRPLLDRFLTDRDEAAFAELVRRYGPLVWGACRRWLANVQDAEDAFQAAFLVLVRRAGCLSGDAPIGPWLYQVAVMTARNLTRGNRRRGAITGPMEYEVPAPGAVPSAERLDLDAALLALPERDRRAVILCHVLGLTRREAAERLGCPEGTLSARLNRALRRLRTRLGGSAPAVLTAATIAVPAGLTAATVRSATIYSTSILASVGVSPAVVRLTDGVLRMFWMKKAMTAAVAAVLVVGAGVLALGTAGRSENTARATEPPAAVALPAAEEPDTLKRLELQLADLEKQKRLLDATLDGLKVEKQKLEAAQKAREAVAEAAELGKRIAVAVGPNNSPSPYLVREVVNGRVGEMTCSSLDLLTTYLTRAHRDPKGPKELRISAYKDCPTDQLRSVFAACAAAGYGKAAFSHTAKPFFAHLSYEPRFTVLREEVVIDPTPAEALPKPGEIDLTKYAPKKP</sequence>
<dbReference type="GO" id="GO:0016987">
    <property type="term" value="F:sigma factor activity"/>
    <property type="evidence" value="ECO:0007669"/>
    <property type="project" value="UniProtKB-KW"/>
</dbReference>
<feature type="domain" description="RNA polymerase sigma factor 70 region 4 type 2" evidence="9">
    <location>
        <begin position="149"/>
        <end position="201"/>
    </location>
</feature>
<dbReference type="PANTHER" id="PTHR43133">
    <property type="entry name" value="RNA POLYMERASE ECF-TYPE SIGMA FACTO"/>
    <property type="match status" value="1"/>
</dbReference>
<keyword evidence="2" id="KW-0805">Transcription regulation</keyword>
<organism evidence="10 11">
    <name type="scientific">Frigoriglobus tundricola</name>
    <dbReference type="NCBI Taxonomy" id="2774151"/>
    <lineage>
        <taxon>Bacteria</taxon>
        <taxon>Pseudomonadati</taxon>
        <taxon>Planctomycetota</taxon>
        <taxon>Planctomycetia</taxon>
        <taxon>Gemmatales</taxon>
        <taxon>Gemmataceae</taxon>
        <taxon>Frigoriglobus</taxon>
    </lineage>
</organism>
<evidence type="ECO:0000256" key="5">
    <source>
        <dbReference type="ARBA" id="ARBA00023163"/>
    </source>
</evidence>
<feature type="transmembrane region" description="Helical" evidence="7">
    <location>
        <begin position="265"/>
        <end position="284"/>
    </location>
</feature>
<accession>A0A6M5YX70</accession>
<dbReference type="InterPro" id="IPR039425">
    <property type="entry name" value="RNA_pol_sigma-70-like"/>
</dbReference>
<evidence type="ECO:0000256" key="7">
    <source>
        <dbReference type="SAM" id="Phobius"/>
    </source>
</evidence>
<dbReference type="AlphaFoldDB" id="A0A6M5YX70"/>
<dbReference type="InterPro" id="IPR036388">
    <property type="entry name" value="WH-like_DNA-bd_sf"/>
</dbReference>
<keyword evidence="4" id="KW-0238">DNA-binding</keyword>
<dbReference type="NCBIfam" id="TIGR02937">
    <property type="entry name" value="sigma70-ECF"/>
    <property type="match status" value="1"/>
</dbReference>
<evidence type="ECO:0000259" key="8">
    <source>
        <dbReference type="Pfam" id="PF04542"/>
    </source>
</evidence>
<dbReference type="EMBL" id="CP053452">
    <property type="protein sequence ID" value="QJW97986.1"/>
    <property type="molecule type" value="Genomic_DNA"/>
</dbReference>
<dbReference type="InterPro" id="IPR013249">
    <property type="entry name" value="RNA_pol_sigma70_r4_t2"/>
</dbReference>
<dbReference type="PANTHER" id="PTHR43133:SF8">
    <property type="entry name" value="RNA POLYMERASE SIGMA FACTOR HI_1459-RELATED"/>
    <property type="match status" value="1"/>
</dbReference>
<keyword evidence="11" id="KW-1185">Reference proteome</keyword>
<feature type="transmembrane region" description="Helical" evidence="7">
    <location>
        <begin position="205"/>
        <end position="227"/>
    </location>
</feature>
<keyword evidence="7" id="KW-0812">Transmembrane</keyword>
<feature type="domain" description="RNA polymerase sigma-70 region 2" evidence="8">
    <location>
        <begin position="58"/>
        <end position="126"/>
    </location>
</feature>
<dbReference type="InterPro" id="IPR007627">
    <property type="entry name" value="RNA_pol_sigma70_r2"/>
</dbReference>
<dbReference type="SUPFAM" id="SSF88946">
    <property type="entry name" value="Sigma2 domain of RNA polymerase sigma factors"/>
    <property type="match status" value="1"/>
</dbReference>
<dbReference type="Proteomes" id="UP000503447">
    <property type="component" value="Chromosome"/>
</dbReference>
<reference evidence="11" key="1">
    <citation type="submission" date="2020-05" db="EMBL/GenBank/DDBJ databases">
        <title>Frigoriglobus tundricola gen. nov., sp. nov., a psychrotolerant cellulolytic planctomycete of the family Gemmataceae with two divergent copies of 16S rRNA gene.</title>
        <authorList>
            <person name="Kulichevskaya I.S."/>
            <person name="Ivanova A.A."/>
            <person name="Naumoff D.G."/>
            <person name="Beletsky A.V."/>
            <person name="Rijpstra W.I.C."/>
            <person name="Sinninghe Damste J.S."/>
            <person name="Mardanov A.V."/>
            <person name="Ravin N.V."/>
            <person name="Dedysh S.N."/>
        </authorList>
    </citation>
    <scope>NUCLEOTIDE SEQUENCE [LARGE SCALE GENOMIC DNA]</scope>
    <source>
        <strain evidence="11">PL17</strain>
    </source>
</reference>
<dbReference type="Gene3D" id="1.10.1740.10">
    <property type="match status" value="1"/>
</dbReference>
<evidence type="ECO:0000256" key="3">
    <source>
        <dbReference type="ARBA" id="ARBA00023082"/>
    </source>
</evidence>
<keyword evidence="6" id="KW-0175">Coiled coil</keyword>
<proteinExistence type="inferred from homology"/>
<comment type="similarity">
    <text evidence="1">Belongs to the sigma-70 factor family. ECF subfamily.</text>
</comment>
<name>A0A6M5YX70_9BACT</name>
<keyword evidence="7" id="KW-1133">Transmembrane helix</keyword>
<keyword evidence="7" id="KW-0472">Membrane</keyword>
<keyword evidence="5" id="KW-0804">Transcription</keyword>